<dbReference type="PRINTS" id="PR00368">
    <property type="entry name" value="FADPNR"/>
</dbReference>
<evidence type="ECO:0000256" key="11">
    <source>
        <dbReference type="ARBA" id="ARBA00023284"/>
    </source>
</evidence>
<keyword evidence="8 16" id="KW-0560">Oxidoreductase</keyword>
<dbReference type="InterPro" id="IPR012999">
    <property type="entry name" value="Pyr_OxRdtase_I_AS"/>
</dbReference>
<dbReference type="Gene3D" id="3.50.50.60">
    <property type="entry name" value="FAD/NAD(P)-binding domain"/>
    <property type="match status" value="2"/>
</dbReference>
<dbReference type="InterPro" id="IPR050151">
    <property type="entry name" value="Class-I_Pyr_Nuc-Dis_Oxidored"/>
</dbReference>
<dbReference type="eggNOG" id="COG1249">
    <property type="taxonomic scope" value="Bacteria"/>
</dbReference>
<evidence type="ECO:0000256" key="9">
    <source>
        <dbReference type="ARBA" id="ARBA00023027"/>
    </source>
</evidence>
<evidence type="ECO:0000256" key="1">
    <source>
        <dbReference type="ARBA" id="ARBA00004496"/>
    </source>
</evidence>
<dbReference type="PIRSF" id="PIRSF000350">
    <property type="entry name" value="Mercury_reductase_MerA"/>
    <property type="match status" value="1"/>
</dbReference>
<feature type="binding site" evidence="14">
    <location>
        <position position="264"/>
    </location>
    <ligand>
        <name>NAD(+)</name>
        <dbReference type="ChEBI" id="CHEBI:57540"/>
    </ligand>
</feature>
<dbReference type="OrthoDB" id="9800167at2"/>
<evidence type="ECO:0000256" key="7">
    <source>
        <dbReference type="ARBA" id="ARBA00022827"/>
    </source>
</evidence>
<dbReference type="STRING" id="111105.HR09_07090"/>
<dbReference type="InterPro" id="IPR004099">
    <property type="entry name" value="Pyr_nucl-diS_OxRdtase_dimer"/>
</dbReference>
<dbReference type="InterPro" id="IPR016156">
    <property type="entry name" value="FAD/NAD-linked_Rdtase_dimer_sf"/>
</dbReference>
<evidence type="ECO:0000256" key="2">
    <source>
        <dbReference type="ARBA" id="ARBA00007532"/>
    </source>
</evidence>
<evidence type="ECO:0000256" key="5">
    <source>
        <dbReference type="ARBA" id="ARBA00022490"/>
    </source>
</evidence>
<evidence type="ECO:0000256" key="14">
    <source>
        <dbReference type="PIRSR" id="PIRSR000350-3"/>
    </source>
</evidence>
<feature type="domain" description="Pyridine nucleotide-disulphide oxidoreductase dimerisation" evidence="17">
    <location>
        <begin position="337"/>
        <end position="444"/>
    </location>
</feature>
<keyword evidence="10" id="KW-1015">Disulfide bond</keyword>
<dbReference type="SUPFAM" id="SSF51905">
    <property type="entry name" value="FAD/NAD(P)-binding domain"/>
    <property type="match status" value="1"/>
</dbReference>
<evidence type="ECO:0000256" key="6">
    <source>
        <dbReference type="ARBA" id="ARBA00022630"/>
    </source>
</evidence>
<evidence type="ECO:0000256" key="12">
    <source>
        <dbReference type="ARBA" id="ARBA00049187"/>
    </source>
</evidence>
<comment type="subcellular location">
    <subcellularLocation>
        <location evidence="1">Cytoplasm</location>
    </subcellularLocation>
</comment>
<sequence>MRYDLAIIGGGPAGYTAAERAAKGGLKTLLIEKNALGGVCLNEGCIPTKTLLYSAKVLHQMATASKYAVSGTADGLDLGKVIARKGKIIRKLTAGIRSRLTEAGVEMVSAEATVTGRDADGIIGITAGEAQYEAANLLLCTGSETFIPPIPGVEQTEYWTNREALQNKEIPTSLVIIGGGVIGMEFASFFNGIGTQVHVVEMLPEILNGIDPEHAAMLRALYEKEGIKFYLGHKVTSVRNGAVTVEYEGETKEIEGERILMSVGRRPVLQGFESLGLELAGKGVKTNERMQTSLPNVYAAGDITGFSLLAHTAVREAEVAVDQILGKTDETMSYRAVPGVVYTNPEVAGVGETEESLRKAGRAYTVRRLPMAFSGRFVAENEQGNGECKLLLDEENRLIGAHLIGNPAGELIVTAAMAIETGMTDRQIERIIFPHPTVGEILKETLAGG</sequence>
<dbReference type="FunFam" id="3.30.390.30:FF:000001">
    <property type="entry name" value="Dihydrolipoyl dehydrogenase"/>
    <property type="match status" value="1"/>
</dbReference>
<dbReference type="EMBL" id="JRAI01000059">
    <property type="protein sequence ID" value="KGN85248.1"/>
    <property type="molecule type" value="Genomic_DNA"/>
</dbReference>
<dbReference type="PROSITE" id="PS00076">
    <property type="entry name" value="PYRIDINE_REDOX_1"/>
    <property type="match status" value="1"/>
</dbReference>
<dbReference type="PRINTS" id="PR00411">
    <property type="entry name" value="PNDRDTASEI"/>
</dbReference>
<comment type="miscellaneous">
    <text evidence="16">The active site is a redox-active disulfide bond.</text>
</comment>
<evidence type="ECO:0000313" key="20">
    <source>
        <dbReference type="Proteomes" id="UP000030130"/>
    </source>
</evidence>
<gene>
    <name evidence="19" type="ORF">HR08_06615</name>
</gene>
<dbReference type="InterPro" id="IPR036188">
    <property type="entry name" value="FAD/NAD-bd_sf"/>
</dbReference>
<comment type="cofactor">
    <cofactor evidence="14 16">
        <name>FAD</name>
        <dbReference type="ChEBI" id="CHEBI:57692"/>
    </cofactor>
    <text evidence="14 16">Binds 1 FAD per subunit.</text>
</comment>
<feature type="active site" description="Proton acceptor" evidence="13">
    <location>
        <position position="435"/>
    </location>
</feature>
<dbReference type="GO" id="GO:0004148">
    <property type="term" value="F:dihydrolipoyl dehydrogenase (NADH) activity"/>
    <property type="evidence" value="ECO:0007669"/>
    <property type="project" value="UniProtKB-EC"/>
</dbReference>
<evidence type="ECO:0000259" key="17">
    <source>
        <dbReference type="Pfam" id="PF02852"/>
    </source>
</evidence>
<dbReference type="Pfam" id="PF02852">
    <property type="entry name" value="Pyr_redox_dim"/>
    <property type="match status" value="1"/>
</dbReference>
<dbReference type="InterPro" id="IPR001100">
    <property type="entry name" value="Pyr_nuc-diS_OxRdtase"/>
</dbReference>
<evidence type="ECO:0000256" key="16">
    <source>
        <dbReference type="RuleBase" id="RU003692"/>
    </source>
</evidence>
<keyword evidence="6 16" id="KW-0285">Flavoprotein</keyword>
<feature type="binding site" evidence="14">
    <location>
        <begin position="141"/>
        <end position="143"/>
    </location>
    <ligand>
        <name>FAD</name>
        <dbReference type="ChEBI" id="CHEBI:57692"/>
    </ligand>
</feature>
<dbReference type="InterPro" id="IPR023753">
    <property type="entry name" value="FAD/NAD-binding_dom"/>
</dbReference>
<dbReference type="AlphaFoldDB" id="A0A0A2F2K9"/>
<dbReference type="NCBIfam" id="TIGR01350">
    <property type="entry name" value="lipoamide_DH"/>
    <property type="match status" value="1"/>
</dbReference>
<comment type="caution">
    <text evidence="19">The sequence shown here is derived from an EMBL/GenBank/DDBJ whole genome shotgun (WGS) entry which is preliminary data.</text>
</comment>
<comment type="similarity">
    <text evidence="2 16">Belongs to the class-I pyridine nucleotide-disulfide oxidoreductase family.</text>
</comment>
<dbReference type="PANTHER" id="PTHR22912:SF217">
    <property type="entry name" value="DIHYDROLIPOYL DEHYDROGENASE"/>
    <property type="match status" value="1"/>
</dbReference>
<dbReference type="GO" id="GO:0006103">
    <property type="term" value="P:2-oxoglutarate metabolic process"/>
    <property type="evidence" value="ECO:0007669"/>
    <property type="project" value="TreeGrafter"/>
</dbReference>
<keyword evidence="7 14" id="KW-0274">FAD</keyword>
<feature type="domain" description="FAD/NAD(P)-binding" evidence="18">
    <location>
        <begin position="3"/>
        <end position="317"/>
    </location>
</feature>
<feature type="disulfide bond" description="Redox-active" evidence="15">
    <location>
        <begin position="40"/>
        <end position="45"/>
    </location>
</feature>
<feature type="binding site" evidence="14">
    <location>
        <position position="201"/>
    </location>
    <ligand>
        <name>NAD(+)</name>
        <dbReference type="ChEBI" id="CHEBI:57540"/>
    </ligand>
</feature>
<evidence type="ECO:0000256" key="8">
    <source>
        <dbReference type="ARBA" id="ARBA00023002"/>
    </source>
</evidence>
<dbReference type="GO" id="GO:0050660">
    <property type="term" value="F:flavin adenine dinucleotide binding"/>
    <property type="evidence" value="ECO:0007669"/>
    <property type="project" value="InterPro"/>
</dbReference>
<dbReference type="PANTHER" id="PTHR22912">
    <property type="entry name" value="DISULFIDE OXIDOREDUCTASE"/>
    <property type="match status" value="1"/>
</dbReference>
<dbReference type="InterPro" id="IPR006258">
    <property type="entry name" value="Lipoamide_DH"/>
</dbReference>
<dbReference type="Pfam" id="PF07992">
    <property type="entry name" value="Pyr_redox_2"/>
    <property type="match status" value="1"/>
</dbReference>
<evidence type="ECO:0000259" key="18">
    <source>
        <dbReference type="Pfam" id="PF07992"/>
    </source>
</evidence>
<evidence type="ECO:0000256" key="13">
    <source>
        <dbReference type="PIRSR" id="PIRSR000350-2"/>
    </source>
</evidence>
<name>A0A0A2F2K9_9PORP</name>
<protein>
    <recommendedName>
        <fullName evidence="4 16">Dihydrolipoyl dehydrogenase</fullName>
        <ecNumber evidence="3 16">1.8.1.4</ecNumber>
    </recommendedName>
</protein>
<evidence type="ECO:0000313" key="19">
    <source>
        <dbReference type="EMBL" id="KGN85248.1"/>
    </source>
</evidence>
<feature type="binding site" evidence="14">
    <location>
        <position position="49"/>
    </location>
    <ligand>
        <name>FAD</name>
        <dbReference type="ChEBI" id="CHEBI:57692"/>
    </ligand>
</feature>
<evidence type="ECO:0000256" key="4">
    <source>
        <dbReference type="ARBA" id="ARBA00016961"/>
    </source>
</evidence>
<keyword evidence="11 16" id="KW-0676">Redox-active center</keyword>
<dbReference type="Gene3D" id="3.30.390.30">
    <property type="match status" value="1"/>
</dbReference>
<dbReference type="Proteomes" id="UP000030130">
    <property type="component" value="Unassembled WGS sequence"/>
</dbReference>
<dbReference type="EC" id="1.8.1.4" evidence="3 16"/>
<comment type="catalytic activity">
    <reaction evidence="12 16">
        <text>N(6)-[(R)-dihydrolipoyl]-L-lysyl-[protein] + NAD(+) = N(6)-[(R)-lipoyl]-L-lysyl-[protein] + NADH + H(+)</text>
        <dbReference type="Rhea" id="RHEA:15045"/>
        <dbReference type="Rhea" id="RHEA-COMP:10474"/>
        <dbReference type="Rhea" id="RHEA-COMP:10475"/>
        <dbReference type="ChEBI" id="CHEBI:15378"/>
        <dbReference type="ChEBI" id="CHEBI:57540"/>
        <dbReference type="ChEBI" id="CHEBI:57945"/>
        <dbReference type="ChEBI" id="CHEBI:83099"/>
        <dbReference type="ChEBI" id="CHEBI:83100"/>
        <dbReference type="EC" id="1.8.1.4"/>
    </reaction>
</comment>
<feature type="binding site" evidence="14">
    <location>
        <position position="302"/>
    </location>
    <ligand>
        <name>FAD</name>
        <dbReference type="ChEBI" id="CHEBI:57692"/>
    </ligand>
</feature>
<keyword evidence="5" id="KW-0963">Cytoplasm</keyword>
<accession>A0A0A2F2K9</accession>
<evidence type="ECO:0000256" key="10">
    <source>
        <dbReference type="ARBA" id="ARBA00023157"/>
    </source>
</evidence>
<dbReference type="GO" id="GO:0005737">
    <property type="term" value="C:cytoplasm"/>
    <property type="evidence" value="ECO:0007669"/>
    <property type="project" value="UniProtKB-SubCell"/>
</dbReference>
<evidence type="ECO:0000256" key="15">
    <source>
        <dbReference type="PIRSR" id="PIRSR000350-4"/>
    </source>
</evidence>
<proteinExistence type="inferred from homology"/>
<reference evidence="19 20" key="1">
    <citation type="submission" date="2014-08" db="EMBL/GenBank/DDBJ databases">
        <title>Porphyromonas gulae strain:COT-052_OH1451 Genome sequencing.</title>
        <authorList>
            <person name="Wallis C."/>
            <person name="Deusch O."/>
            <person name="O'Flynn C."/>
            <person name="Davis I."/>
            <person name="Jospin G."/>
            <person name="Darling A.E."/>
            <person name="Coil D.A."/>
            <person name="Alexiev A."/>
            <person name="Horsfall A."/>
            <person name="Kirkwood N."/>
            <person name="Harris S."/>
            <person name="Eisen J.A."/>
        </authorList>
    </citation>
    <scope>NUCLEOTIDE SEQUENCE [LARGE SCALE GENOMIC DNA]</scope>
    <source>
        <strain evidence="20">COT-052 OH1451</strain>
    </source>
</reference>
<feature type="binding site" evidence="14">
    <location>
        <begin position="178"/>
        <end position="185"/>
    </location>
    <ligand>
        <name>NAD(+)</name>
        <dbReference type="ChEBI" id="CHEBI:57540"/>
    </ligand>
</feature>
<organism evidence="19 20">
    <name type="scientific">Porphyromonas gulae</name>
    <dbReference type="NCBI Taxonomy" id="111105"/>
    <lineage>
        <taxon>Bacteria</taxon>
        <taxon>Pseudomonadati</taxon>
        <taxon>Bacteroidota</taxon>
        <taxon>Bacteroidia</taxon>
        <taxon>Bacteroidales</taxon>
        <taxon>Porphyromonadaceae</taxon>
        <taxon>Porphyromonas</taxon>
    </lineage>
</organism>
<keyword evidence="9 14" id="KW-0520">NAD</keyword>
<dbReference type="SUPFAM" id="SSF55424">
    <property type="entry name" value="FAD/NAD-linked reductases, dimerisation (C-terminal) domain"/>
    <property type="match status" value="1"/>
</dbReference>
<keyword evidence="14" id="KW-0547">Nucleotide-binding</keyword>
<evidence type="ECO:0000256" key="3">
    <source>
        <dbReference type="ARBA" id="ARBA00012608"/>
    </source>
</evidence>
<dbReference type="RefSeq" id="WP_039421257.1">
    <property type="nucleotide sequence ID" value="NZ_JRAI01000059.1"/>
</dbReference>